<dbReference type="InterPro" id="IPR041588">
    <property type="entry name" value="Integrase_H2C2"/>
</dbReference>
<evidence type="ECO:0000259" key="8">
    <source>
        <dbReference type="PROSITE" id="PS50878"/>
    </source>
</evidence>
<dbReference type="Gene3D" id="3.10.20.370">
    <property type="match status" value="1"/>
</dbReference>
<name>A0A6H5I7D2_9HYME</name>
<feature type="compositionally biased region" description="Acidic residues" evidence="7">
    <location>
        <begin position="64"/>
        <end position="73"/>
    </location>
</feature>
<dbReference type="Pfam" id="PF17919">
    <property type="entry name" value="RT_RNaseH_2"/>
    <property type="match status" value="1"/>
</dbReference>
<dbReference type="GO" id="GO:0003964">
    <property type="term" value="F:RNA-directed DNA polymerase activity"/>
    <property type="evidence" value="ECO:0007669"/>
    <property type="project" value="UniProtKB-KW"/>
</dbReference>
<feature type="region of interest" description="Disordered" evidence="7">
    <location>
        <begin position="1101"/>
        <end position="1162"/>
    </location>
</feature>
<evidence type="ECO:0000256" key="4">
    <source>
        <dbReference type="ARBA" id="ARBA00022759"/>
    </source>
</evidence>
<dbReference type="PANTHER" id="PTHR37984">
    <property type="entry name" value="PROTEIN CBG26694"/>
    <property type="match status" value="1"/>
</dbReference>
<dbReference type="FunFam" id="3.10.20.370:FF:000001">
    <property type="entry name" value="Retrovirus-related Pol polyprotein from transposon 17.6-like protein"/>
    <property type="match status" value="1"/>
</dbReference>
<dbReference type="OrthoDB" id="7700848at2759"/>
<dbReference type="CDD" id="cd01647">
    <property type="entry name" value="RT_LTR"/>
    <property type="match status" value="1"/>
</dbReference>
<evidence type="ECO:0000256" key="6">
    <source>
        <dbReference type="ARBA" id="ARBA00023268"/>
    </source>
</evidence>
<dbReference type="Pfam" id="PF17921">
    <property type="entry name" value="Integrase_H2C2"/>
    <property type="match status" value="1"/>
</dbReference>
<dbReference type="InterPro" id="IPR043128">
    <property type="entry name" value="Rev_trsase/Diguanyl_cyclase"/>
</dbReference>
<dbReference type="CDD" id="cd09274">
    <property type="entry name" value="RNase_HI_RT_Ty3"/>
    <property type="match status" value="1"/>
</dbReference>
<reference evidence="9 10" key="1">
    <citation type="submission" date="2020-02" db="EMBL/GenBank/DDBJ databases">
        <authorList>
            <person name="Ferguson B K."/>
        </authorList>
    </citation>
    <scope>NUCLEOTIDE SEQUENCE [LARGE SCALE GENOMIC DNA]</scope>
</reference>
<dbReference type="Proteomes" id="UP000479190">
    <property type="component" value="Unassembled WGS sequence"/>
</dbReference>
<feature type="region of interest" description="Disordered" evidence="7">
    <location>
        <begin position="1"/>
        <end position="100"/>
    </location>
</feature>
<keyword evidence="2" id="KW-0548">Nucleotidyltransferase</keyword>
<dbReference type="GO" id="GO:0004519">
    <property type="term" value="F:endonuclease activity"/>
    <property type="evidence" value="ECO:0007669"/>
    <property type="project" value="UniProtKB-KW"/>
</dbReference>
<evidence type="ECO:0000256" key="5">
    <source>
        <dbReference type="ARBA" id="ARBA00022918"/>
    </source>
</evidence>
<dbReference type="EMBL" id="CADCXV010000649">
    <property type="protein sequence ID" value="CAB0031620.1"/>
    <property type="molecule type" value="Genomic_DNA"/>
</dbReference>
<dbReference type="Gene3D" id="3.30.70.270">
    <property type="match status" value="1"/>
</dbReference>
<evidence type="ECO:0000256" key="3">
    <source>
        <dbReference type="ARBA" id="ARBA00022722"/>
    </source>
</evidence>
<dbReference type="InterPro" id="IPR041577">
    <property type="entry name" value="RT_RNaseH_2"/>
</dbReference>
<dbReference type="Gene3D" id="1.10.340.70">
    <property type="match status" value="1"/>
</dbReference>
<feature type="compositionally biased region" description="Basic residues" evidence="7">
    <location>
        <begin position="301"/>
        <end position="318"/>
    </location>
</feature>
<keyword evidence="5" id="KW-0695">RNA-directed DNA polymerase</keyword>
<protein>
    <recommendedName>
        <fullName evidence="1">RNA-directed DNA polymerase</fullName>
        <ecNumber evidence="1">2.7.7.49</ecNumber>
    </recommendedName>
</protein>
<dbReference type="FunFam" id="3.30.70.270:FF:000003">
    <property type="entry name" value="Transposon Ty3-G Gag-Pol polyprotein"/>
    <property type="match status" value="1"/>
</dbReference>
<keyword evidence="4" id="KW-0378">Hydrolase</keyword>
<evidence type="ECO:0000313" key="10">
    <source>
        <dbReference type="Proteomes" id="UP000479190"/>
    </source>
</evidence>
<keyword evidence="10" id="KW-1185">Reference proteome</keyword>
<keyword evidence="4" id="KW-0255">Endonuclease</keyword>
<feature type="domain" description="Reverse transcriptase" evidence="8">
    <location>
        <begin position="1296"/>
        <end position="1504"/>
    </location>
</feature>
<dbReference type="PANTHER" id="PTHR37984:SF5">
    <property type="entry name" value="PROTEIN NYNRIN-LIKE"/>
    <property type="match status" value="1"/>
</dbReference>
<feature type="compositionally biased region" description="Polar residues" evidence="7">
    <location>
        <begin position="74"/>
        <end position="100"/>
    </location>
</feature>
<evidence type="ECO:0000256" key="2">
    <source>
        <dbReference type="ARBA" id="ARBA00022695"/>
    </source>
</evidence>
<dbReference type="SUPFAM" id="SSF56672">
    <property type="entry name" value="DNA/RNA polymerases"/>
    <property type="match status" value="2"/>
</dbReference>
<keyword evidence="3" id="KW-0540">Nuclease</keyword>
<evidence type="ECO:0000256" key="1">
    <source>
        <dbReference type="ARBA" id="ARBA00012493"/>
    </source>
</evidence>
<dbReference type="Pfam" id="PF00078">
    <property type="entry name" value="RVT_1"/>
    <property type="match status" value="2"/>
</dbReference>
<feature type="compositionally biased region" description="Low complexity" evidence="7">
    <location>
        <begin position="1101"/>
        <end position="1117"/>
    </location>
</feature>
<keyword evidence="6" id="KW-0511">Multifunctional enzyme</keyword>
<accession>A0A6H5I7D2</accession>
<dbReference type="PROSITE" id="PS50878">
    <property type="entry name" value="RT_POL"/>
    <property type="match status" value="1"/>
</dbReference>
<evidence type="ECO:0000256" key="7">
    <source>
        <dbReference type="SAM" id="MobiDB-lite"/>
    </source>
</evidence>
<dbReference type="EC" id="2.7.7.49" evidence="1"/>
<dbReference type="InterPro" id="IPR043502">
    <property type="entry name" value="DNA/RNA_pol_sf"/>
</dbReference>
<sequence length="1768" mass="199212">MSNNEAKGAGRGYVGKTDPTRKSARIQGVPGQSFEDSATFLEQAKFLKPGQKPDEESPYQSFNEDSDSFEETIVEQSTQTTVENTANQISSNSPASYMSQNKCDLPRFWRSARQKLGSFRPNVFSPPRMLPRTTKISPSRFVGALDQETAVELMDVIDPPPAENTKYKTVKDAIVHRTTDSTEKQLHVLLSELARGNDNPSTLWRKMKTLAGAKVKEEALKIKWLDLLPQAASMFLSILKTASMDELTEAADKLVESGGTVMAVSSRSSQQSDSQRIVDELAALRLTFEEFISSQSDKRPTSRSRKRTRSPSKQRRRSVTPSTPANHASIATFVTLKKSLNLGLRRDFLCEFIIADVSLAILGADFLARHGLLPDCKNQEIIDLLTGLRAKGSLRVAPIHSVSTLETAEEIPSLKQYARLVDEFSDLFEPSAGPVQIKSLPVKHNIITTGPTISERPRRLTGDRLAAAKKVFDDLLNQGIIRPSNSQWAKPATPRPQEKRLLARHWRLQTPERGHSPGQISAADHRGPTTGKPWKAFYQIPVAEQDIEKTAVTTPFGLFEFLGTSLGLPNSAQTMQRTINHVLRKLPFAKAYVDDIFVASNSHAEHLTHLRQLFETLREANLKINRQKCTFGKPQVLYLGYQVSSDGFRPPPAKLLKGLPNKKAKLRWNETALQAFKHCKESIVDATCNTFLRPDAELALRTDASNVAIGAALEQKEPNGSWRPLGFFSRKLDPTQRKYSTYDRELLAVSASIKLFERILEGRTFTTWTDHRPLVYASQQRSDKASPRQVRSLEFISRFNTTLRHARGEDNVVADALSRTELSEDTAQNAEVCNNNETSPSHQDAQISNVEVSTISMPNVLTPSSIAEAQADDDELRNLQNSSLDLQRIVLNGFDVWCDVAHEVVRPYLPERLRRQAFEVLHNLSHPGIRTTARAVAEKYVWPGMRKQVSAWAKCCTACQTSKVSRHNKSKLGRFTELDYRFFFPLANGIPGDFCVPRTPITEKSTFVRKLRQIFRDIKPVPASRHSSKKPFVYNDLPSCTHVFKRIARIRKPLEPPYSGPHRIINRIDDCTYNIEVDGEAKVVLTDQLKPAYLEHQDAAVPAEQPPQNAAAPAETASTGRSIPSRAASTGRSSTSRTDFKRTSSPPRASRRPRQKVSFARNQNLLTGNQLCPHHSKQEQLYQPSPWKNFEEHAGGSRITPHLGRTEYQTPLSRSPSPRTLTSSCRCTRRACEPVSFPRAGKDRGLSCCQSQASHPKNHRRIGRCVCWTQRARSSQSQYSCFRSDIRSDARSGVRSYILFSPGLERLICDRLEAITESPGGLSDHQYGFRKGRSTINAIENVIATAREAIAGKRWNRGTKKYCAVVTLDVKNEFNSARWNNIHAALRRMHVPEYLLRIIRSYLSARLLDYDTDDGPETHRVTAGVPQGSVLGPILWNVMYDTVLRLNFRGSVRGALQDLSLVTDDHKTEALLITSRKKMETITITVGDCSIMLTPCIRYLGLHIDSRLRFDQHLRIVSEKAARVAGALAKIIPNIGGPRSSQRVLYAHVVDSILLYGAPIWSCATETQAYIRQAESVHRRACLRVISGRPHVSYDATYVIAGVPPLALLADERARIYQRRPEDVKEEERRETLNRWQDRWDRAPKGRWTHRLIPNITEWVERGHGEVDYHLTQLLSGYGYFKSHSQRYDNTLSALCPACPITVEDVEHVFFRCPRFHEERERLQQDLQEEIEPENMVRLMLETAGNWMAVASFTQSVVTRLRQEAQEV</sequence>
<gene>
    <name evidence="9" type="ORF">TBRA_LOCUS3587</name>
</gene>
<evidence type="ECO:0000313" key="9">
    <source>
        <dbReference type="EMBL" id="CAB0031620.1"/>
    </source>
</evidence>
<feature type="compositionally biased region" description="Low complexity" evidence="7">
    <location>
        <begin position="1210"/>
        <end position="1220"/>
    </location>
</feature>
<dbReference type="InterPro" id="IPR000477">
    <property type="entry name" value="RT_dom"/>
</dbReference>
<dbReference type="Gene3D" id="3.10.10.10">
    <property type="entry name" value="HIV Type 1 Reverse Transcriptase, subunit A, domain 1"/>
    <property type="match status" value="2"/>
</dbReference>
<feature type="compositionally biased region" description="Low complexity" evidence="7">
    <location>
        <begin position="1125"/>
        <end position="1148"/>
    </location>
</feature>
<keyword evidence="2" id="KW-0808">Transferase</keyword>
<feature type="region of interest" description="Disordered" evidence="7">
    <location>
        <begin position="295"/>
        <end position="324"/>
    </location>
</feature>
<proteinExistence type="predicted"/>
<dbReference type="InterPro" id="IPR050951">
    <property type="entry name" value="Retrovirus_Pol_polyprotein"/>
</dbReference>
<feature type="region of interest" description="Disordered" evidence="7">
    <location>
        <begin position="1191"/>
        <end position="1220"/>
    </location>
</feature>
<organism evidence="9 10">
    <name type="scientific">Trichogramma brassicae</name>
    <dbReference type="NCBI Taxonomy" id="86971"/>
    <lineage>
        <taxon>Eukaryota</taxon>
        <taxon>Metazoa</taxon>
        <taxon>Ecdysozoa</taxon>
        <taxon>Arthropoda</taxon>
        <taxon>Hexapoda</taxon>
        <taxon>Insecta</taxon>
        <taxon>Pterygota</taxon>
        <taxon>Neoptera</taxon>
        <taxon>Endopterygota</taxon>
        <taxon>Hymenoptera</taxon>
        <taxon>Apocrita</taxon>
        <taxon>Proctotrupomorpha</taxon>
        <taxon>Chalcidoidea</taxon>
        <taxon>Trichogrammatidae</taxon>
        <taxon>Trichogramma</taxon>
    </lineage>
</organism>